<dbReference type="EMBL" id="CP000575">
    <property type="protein sequence ID" value="ABN69382.1"/>
    <property type="molecule type" value="Genomic_DNA"/>
</dbReference>
<dbReference type="SUPFAM" id="SSF52540">
    <property type="entry name" value="P-loop containing nucleoside triphosphate hydrolases"/>
    <property type="match status" value="1"/>
</dbReference>
<sequence length="223" mass="26148">MVKITGFWFIDRFFNGIPWNGVYEFYSSDNSLLELLFHHVISVSSVYGRVYVVLVREFGGLDPYFLLRLIRMRRGDPDNVFIARCFRMGDVETVLEDFLENNSSEKASILIYTPYSFVRNGLIGYRDMSRITGLIHRLKNLGYRIILFNEVGRDGYYRPMGGFFHHHTADIVLRLDVKDRKWGYLIVVKHPRLSEGLRTSIPIDKIRGGNVWVEQRSLIEWLS</sequence>
<dbReference type="AlphaFoldDB" id="A3DL72"/>
<dbReference type="HOGENOM" id="CLU_1275387_0_0_2"/>
<name>A3DL72_STAMF</name>
<evidence type="ECO:0008006" key="3">
    <source>
        <dbReference type="Google" id="ProtNLM"/>
    </source>
</evidence>
<evidence type="ECO:0000313" key="1">
    <source>
        <dbReference type="EMBL" id="ABN69382.1"/>
    </source>
</evidence>
<dbReference type="RefSeq" id="WP_011838573.1">
    <property type="nucleotide sequence ID" value="NC_009033.1"/>
</dbReference>
<gene>
    <name evidence="1" type="ordered locus">Smar_0269</name>
</gene>
<evidence type="ECO:0000313" key="2">
    <source>
        <dbReference type="Proteomes" id="UP000000254"/>
    </source>
</evidence>
<reference evidence="1 2" key="2">
    <citation type="journal article" date="2009" name="Stand. Genomic Sci.">
        <title>Complete genome sequence of Staphylothermus marinus Stetter and Fiala 1986 type strain F1.</title>
        <authorList>
            <person name="Anderson I.J."/>
            <person name="Sun H."/>
            <person name="Lapidus A."/>
            <person name="Copeland A."/>
            <person name="Glavina Del Rio T."/>
            <person name="Tice H."/>
            <person name="Dalin E."/>
            <person name="Lucas S."/>
            <person name="Barry K."/>
            <person name="Land M."/>
            <person name="Richardson P."/>
            <person name="Huber H."/>
            <person name="Kyrpides N.C."/>
        </authorList>
    </citation>
    <scope>NUCLEOTIDE SEQUENCE [LARGE SCALE GENOMIC DNA]</scope>
    <source>
        <strain evidence="2">ATCC 43588 / DSM 3639 / JCM 9404 / F1</strain>
    </source>
</reference>
<dbReference type="OrthoDB" id="18294at2157"/>
<keyword evidence="2" id="KW-1185">Reference proteome</keyword>
<dbReference type="InterPro" id="IPR027417">
    <property type="entry name" value="P-loop_NTPase"/>
</dbReference>
<dbReference type="eggNOG" id="arCOG04294">
    <property type="taxonomic scope" value="Archaea"/>
</dbReference>
<proteinExistence type="predicted"/>
<dbReference type="KEGG" id="smr:Smar_0269"/>
<organism evidence="1 2">
    <name type="scientific">Staphylothermus marinus (strain ATCC 43588 / DSM 3639 / JCM 9404 / F1)</name>
    <dbReference type="NCBI Taxonomy" id="399550"/>
    <lineage>
        <taxon>Archaea</taxon>
        <taxon>Thermoproteota</taxon>
        <taxon>Thermoprotei</taxon>
        <taxon>Desulfurococcales</taxon>
        <taxon>Desulfurococcaceae</taxon>
        <taxon>Staphylothermus</taxon>
    </lineage>
</organism>
<dbReference type="STRING" id="399550.Smar_0269"/>
<dbReference type="GeneID" id="4906655"/>
<protein>
    <recommendedName>
        <fullName evidence="3">KaiC-like domain-containing protein</fullName>
    </recommendedName>
</protein>
<reference evidence="2" key="1">
    <citation type="journal article" date="2009" name="BMC Genomics">
        <title>The complete genome sequence of Staphylothermus marinus reveals differences in sulfur metabolism among heterotrophic Crenarchaeota.</title>
        <authorList>
            <person name="Anderson I.J."/>
            <person name="Dharmarajan L."/>
            <person name="Rodriguez J."/>
            <person name="Hooper S."/>
            <person name="Porat I."/>
            <person name="Ulrich L.E."/>
            <person name="Elkins J.G."/>
            <person name="Mavromatis K."/>
            <person name="Sun H."/>
            <person name="Land M."/>
            <person name="Lapidus A."/>
            <person name="Lucas S."/>
            <person name="Barry K."/>
            <person name="Huber H."/>
            <person name="Zhulin I.B."/>
            <person name="Whitman W.B."/>
            <person name="Mukhopadhyay B."/>
            <person name="Woese C."/>
            <person name="Bristow J."/>
            <person name="Kyrpides N."/>
        </authorList>
    </citation>
    <scope>NUCLEOTIDE SEQUENCE [LARGE SCALE GENOMIC DNA]</scope>
    <source>
        <strain evidence="2">ATCC 43588 / DSM 3639 / JCM 9404 / F1</strain>
    </source>
</reference>
<dbReference type="Proteomes" id="UP000000254">
    <property type="component" value="Chromosome"/>
</dbReference>
<accession>A3DL72</accession>